<dbReference type="Proteomes" id="UP000256884">
    <property type="component" value="Unassembled WGS sequence"/>
</dbReference>
<dbReference type="OrthoDB" id="676614at2"/>
<keyword evidence="2" id="KW-1185">Reference proteome</keyword>
<sequence>MPIYEVNINEFSNDDYTLIGIHTTLGEYKLAYLLNQYLQIKFNRANYDLDFIKKGSQSSYTVYEYTNAKLCQDWFLIANVYKSILESESISLFNQSDSITRLIPEKKKVDFFLKLEGDFDYDSILKIIEVIKQIPQIITSYQIEVNSLKSKDFLIF</sequence>
<evidence type="ECO:0000313" key="2">
    <source>
        <dbReference type="Proteomes" id="UP000256884"/>
    </source>
</evidence>
<organism evidence="1 2">
    <name type="scientific">Tenacibaculum gallaicum</name>
    <dbReference type="NCBI Taxonomy" id="561505"/>
    <lineage>
        <taxon>Bacteria</taxon>
        <taxon>Pseudomonadati</taxon>
        <taxon>Bacteroidota</taxon>
        <taxon>Flavobacteriia</taxon>
        <taxon>Flavobacteriales</taxon>
        <taxon>Flavobacteriaceae</taxon>
        <taxon>Tenacibaculum</taxon>
    </lineage>
</organism>
<comment type="caution">
    <text evidence="1">The sequence shown here is derived from an EMBL/GenBank/DDBJ whole genome shotgun (WGS) entry which is preliminary data.</text>
</comment>
<proteinExistence type="predicted"/>
<name>A0A3E0IBH2_9FLAO</name>
<dbReference type="NCBIfam" id="NF033205">
    <property type="entry name" value="IPExxxVDY"/>
    <property type="match status" value="1"/>
</dbReference>
<protein>
    <recommendedName>
        <fullName evidence="3">IPExxxVDY family protein</fullName>
    </recommendedName>
</protein>
<dbReference type="EMBL" id="QUNS01000001">
    <property type="protein sequence ID" value="REH56086.1"/>
    <property type="molecule type" value="Genomic_DNA"/>
</dbReference>
<reference evidence="1 2" key="1">
    <citation type="submission" date="2018-08" db="EMBL/GenBank/DDBJ databases">
        <title>Genomic Encyclopedia of Type Strains, Phase IV (KMG-IV): sequencing the most valuable type-strain genomes for metagenomic binning, comparative biology and taxonomic classification.</title>
        <authorList>
            <person name="Goeker M."/>
        </authorList>
    </citation>
    <scope>NUCLEOTIDE SEQUENCE [LARGE SCALE GENOMIC DNA]</scope>
    <source>
        <strain evidence="1 2">DSM 18841</strain>
    </source>
</reference>
<dbReference type="AlphaFoldDB" id="A0A3E0IBH2"/>
<dbReference type="InterPro" id="IPR047690">
    <property type="entry name" value="IPExxxVDY_fam"/>
</dbReference>
<evidence type="ECO:0000313" key="1">
    <source>
        <dbReference type="EMBL" id="REH56086.1"/>
    </source>
</evidence>
<accession>A0A3E0IBH2</accession>
<dbReference type="RefSeq" id="WP_115899424.1">
    <property type="nucleotide sequence ID" value="NZ_QUNS01000001.1"/>
</dbReference>
<evidence type="ECO:0008006" key="3">
    <source>
        <dbReference type="Google" id="ProtNLM"/>
    </source>
</evidence>
<gene>
    <name evidence="1" type="ORF">C7448_101115</name>
</gene>